<keyword evidence="2" id="KW-0472">Membrane</keyword>
<keyword evidence="4" id="KW-1185">Reference proteome</keyword>
<name>A0ABT6F503_9BACT</name>
<dbReference type="Pfam" id="PF01312">
    <property type="entry name" value="Bac_export_2"/>
    <property type="match status" value="1"/>
</dbReference>
<gene>
    <name evidence="3" type="ORF">PZE19_01850</name>
</gene>
<reference evidence="3 4" key="1">
    <citation type="submission" date="2023-03" db="EMBL/GenBank/DDBJ databases">
        <title>Paludisphaera mucosa sp. nov. a novel planctomycete from northern fen.</title>
        <authorList>
            <person name="Ivanova A."/>
        </authorList>
    </citation>
    <scope>NUCLEOTIDE SEQUENCE [LARGE SCALE GENOMIC DNA]</scope>
    <source>
        <strain evidence="3 4">Pla2</strain>
    </source>
</reference>
<feature type="transmembrane region" description="Helical" evidence="2">
    <location>
        <begin position="141"/>
        <end position="159"/>
    </location>
</feature>
<dbReference type="InterPro" id="IPR006135">
    <property type="entry name" value="T3SS_substrate_exporter"/>
</dbReference>
<accession>A0ABT6F503</accession>
<keyword evidence="2" id="KW-1133">Transmembrane helix</keyword>
<evidence type="ECO:0000313" key="4">
    <source>
        <dbReference type="Proteomes" id="UP001216907"/>
    </source>
</evidence>
<evidence type="ECO:0000256" key="1">
    <source>
        <dbReference type="SAM" id="MobiDB-lite"/>
    </source>
</evidence>
<proteinExistence type="predicted"/>
<evidence type="ECO:0000313" key="3">
    <source>
        <dbReference type="EMBL" id="MDG3002518.1"/>
    </source>
</evidence>
<dbReference type="RefSeq" id="WP_277858882.1">
    <property type="nucleotide sequence ID" value="NZ_JARRAG010000001.1"/>
</dbReference>
<feature type="transmembrane region" description="Helical" evidence="2">
    <location>
        <begin position="179"/>
        <end position="205"/>
    </location>
</feature>
<feature type="region of interest" description="Disordered" evidence="1">
    <location>
        <begin position="1"/>
        <end position="25"/>
    </location>
</feature>
<dbReference type="EMBL" id="JARRAG010000001">
    <property type="protein sequence ID" value="MDG3002518.1"/>
    <property type="molecule type" value="Genomic_DNA"/>
</dbReference>
<feature type="transmembrane region" description="Helical" evidence="2">
    <location>
        <begin position="81"/>
        <end position="103"/>
    </location>
</feature>
<keyword evidence="2" id="KW-0812">Transmembrane</keyword>
<comment type="caution">
    <text evidence="3">The sequence shown here is derived from an EMBL/GenBank/DDBJ whole genome shotgun (WGS) entry which is preliminary data.</text>
</comment>
<dbReference type="PANTHER" id="PTHR30531">
    <property type="entry name" value="FLAGELLAR BIOSYNTHETIC PROTEIN FLHB"/>
    <property type="match status" value="1"/>
</dbReference>
<dbReference type="PANTHER" id="PTHR30531:SF12">
    <property type="entry name" value="FLAGELLAR BIOSYNTHETIC PROTEIN FLHB"/>
    <property type="match status" value="1"/>
</dbReference>
<dbReference type="Proteomes" id="UP001216907">
    <property type="component" value="Unassembled WGS sequence"/>
</dbReference>
<protein>
    <submittedName>
        <fullName evidence="3">EscU/YscU/HrcU family type III secretion system export apparatus switch protein</fullName>
    </submittedName>
</protein>
<organism evidence="3 4">
    <name type="scientific">Paludisphaera mucosa</name>
    <dbReference type="NCBI Taxonomy" id="3030827"/>
    <lineage>
        <taxon>Bacteria</taxon>
        <taxon>Pseudomonadati</taxon>
        <taxon>Planctomycetota</taxon>
        <taxon>Planctomycetia</taxon>
        <taxon>Isosphaerales</taxon>
        <taxon>Isosphaeraceae</taxon>
        <taxon>Paludisphaera</taxon>
    </lineage>
</organism>
<sequence length="343" mass="36023">MSEDRTQPASPRRRQLAREQGQAAHSPELTAAAGWLVAVTLLTCFGSSMSGSLVDLVRSPLVGPAARLEDAVDLAWLVRDAVVAVASPVAILLVGFAAGAFAAHQGQTRGLWSPALIAPDPSRLWRVGRGGGIGAGVERSVWSVVKALILASVVVWAVRSRWGALQGLSFLDFPDAARGALSILLAPAWALAAAMLAVGVVDYGLRSARFEAMLQTTPEEQREDLRTIEGDPKARASRRRLAQAWRDGTPELLEGASLVLLGDAGLVVVLAGGPPPRKVFVRVIGQGRSGGSIRKAAVRAKLPQRDAAQLALRIASRAEAASPRAAIADPLLIAQLRAAWPTA</sequence>
<evidence type="ECO:0000256" key="2">
    <source>
        <dbReference type="SAM" id="Phobius"/>
    </source>
</evidence>
<dbReference type="PRINTS" id="PR00950">
    <property type="entry name" value="TYPE3IMSPROT"/>
</dbReference>
<feature type="transmembrane region" description="Helical" evidence="2">
    <location>
        <begin position="32"/>
        <end position="54"/>
    </location>
</feature>